<proteinExistence type="predicted"/>
<dbReference type="Pfam" id="PF00293">
    <property type="entry name" value="NUDIX"/>
    <property type="match status" value="1"/>
</dbReference>
<dbReference type="PANTHER" id="PTHR43046">
    <property type="entry name" value="GDP-MANNOSE MANNOSYL HYDROLASE"/>
    <property type="match status" value="1"/>
</dbReference>
<evidence type="ECO:0000256" key="2">
    <source>
        <dbReference type="ARBA" id="ARBA00022801"/>
    </source>
</evidence>
<dbReference type="PANTHER" id="PTHR43046:SF14">
    <property type="entry name" value="MUTT_NUDIX FAMILY PROTEIN"/>
    <property type="match status" value="1"/>
</dbReference>
<evidence type="ECO:0000256" key="1">
    <source>
        <dbReference type="ARBA" id="ARBA00001946"/>
    </source>
</evidence>
<name>A0A8J7PHX6_9BACT</name>
<dbReference type="AlphaFoldDB" id="A0A8J7PHX6"/>
<dbReference type="SUPFAM" id="SSF55811">
    <property type="entry name" value="Nudix"/>
    <property type="match status" value="1"/>
</dbReference>
<dbReference type="PROSITE" id="PS51462">
    <property type="entry name" value="NUDIX"/>
    <property type="match status" value="1"/>
</dbReference>
<reference evidence="4" key="1">
    <citation type="submission" date="2021-02" db="EMBL/GenBank/DDBJ databases">
        <title>Genome-Resolved Metagenomics of a Microbial Community Performing Photosynthetic Biological Nutrient Removal.</title>
        <authorList>
            <person name="Mcdaniel E.A."/>
        </authorList>
    </citation>
    <scope>NUCLEOTIDE SEQUENCE</scope>
    <source>
        <strain evidence="4">UWPOB_OBS1</strain>
    </source>
</reference>
<protein>
    <submittedName>
        <fullName evidence="4">NUDIX domain-containing protein</fullName>
    </submittedName>
</protein>
<dbReference type="InterPro" id="IPR000086">
    <property type="entry name" value="NUDIX_hydrolase_dom"/>
</dbReference>
<dbReference type="Proteomes" id="UP000664277">
    <property type="component" value="Unassembled WGS sequence"/>
</dbReference>
<sequence>MAYLDDISCLINTYLEHYADKEERQRLEVLLRQVDEGDAELTSRKNMVGHLTASALVLDRQNRVLLIKHNMLNRWLQPGGHIDWQEAPLKASVRELSEETGIAGQDCSLVKGYPAAALQSACAEELAAFVFHQDIQPIDIDSHVIPENPAKGEGRHLHHDFQFVYKLENDKAELNLQQEEVSHFRWVDLDTLVTKEYGVRLARVAAKIKENSRV</sequence>
<evidence type="ECO:0000313" key="5">
    <source>
        <dbReference type="Proteomes" id="UP000664277"/>
    </source>
</evidence>
<dbReference type="Gene3D" id="3.90.79.10">
    <property type="entry name" value="Nucleoside Triphosphate Pyrophosphohydrolase"/>
    <property type="match status" value="1"/>
</dbReference>
<organism evidence="4 5">
    <name type="scientific">Candidatus Obscuribacter phosphatis</name>
    <dbReference type="NCBI Taxonomy" id="1906157"/>
    <lineage>
        <taxon>Bacteria</taxon>
        <taxon>Bacillati</taxon>
        <taxon>Candidatus Melainabacteria</taxon>
        <taxon>Candidatus Obscuribacterales</taxon>
        <taxon>Candidatus Obscuribacteraceae</taxon>
        <taxon>Candidatus Obscuribacter</taxon>
    </lineage>
</organism>
<dbReference type="EMBL" id="JAFLCK010000023">
    <property type="protein sequence ID" value="MBN8661692.1"/>
    <property type="molecule type" value="Genomic_DNA"/>
</dbReference>
<gene>
    <name evidence="4" type="ORF">J0M35_15100</name>
</gene>
<dbReference type="GO" id="GO:0016787">
    <property type="term" value="F:hydrolase activity"/>
    <property type="evidence" value="ECO:0007669"/>
    <property type="project" value="UniProtKB-KW"/>
</dbReference>
<comment type="caution">
    <text evidence="4">The sequence shown here is derived from an EMBL/GenBank/DDBJ whole genome shotgun (WGS) entry which is preliminary data.</text>
</comment>
<accession>A0A8J7PHX6</accession>
<feature type="domain" description="Nudix hydrolase" evidence="3">
    <location>
        <begin position="48"/>
        <end position="214"/>
    </location>
</feature>
<evidence type="ECO:0000259" key="3">
    <source>
        <dbReference type="PROSITE" id="PS51462"/>
    </source>
</evidence>
<keyword evidence="2" id="KW-0378">Hydrolase</keyword>
<dbReference type="CDD" id="cd03674">
    <property type="entry name" value="NUDIX_Hydrolase"/>
    <property type="match status" value="1"/>
</dbReference>
<dbReference type="InterPro" id="IPR015797">
    <property type="entry name" value="NUDIX_hydrolase-like_dom_sf"/>
</dbReference>
<evidence type="ECO:0000313" key="4">
    <source>
        <dbReference type="EMBL" id="MBN8661692.1"/>
    </source>
</evidence>
<comment type="cofactor">
    <cofactor evidence="1">
        <name>Mg(2+)</name>
        <dbReference type="ChEBI" id="CHEBI:18420"/>
    </cofactor>
</comment>